<name>A0AAW3X4Q9_9CLOT</name>
<dbReference type="Pfam" id="PF04432">
    <property type="entry name" value="FrhB_FdhB_C"/>
    <property type="match status" value="1"/>
</dbReference>
<dbReference type="SUPFAM" id="SSF54862">
    <property type="entry name" value="4Fe-4S ferredoxins"/>
    <property type="match status" value="1"/>
</dbReference>
<protein>
    <submittedName>
        <fullName evidence="5">Coenzyme F420 hydrogenase/dehydrogenase, beta subunit C-terminal domain</fullName>
    </submittedName>
</protein>
<dbReference type="Proteomes" id="UP000653904">
    <property type="component" value="Unassembled WGS sequence"/>
</dbReference>
<evidence type="ECO:0000256" key="3">
    <source>
        <dbReference type="ARBA" id="ARBA00023014"/>
    </source>
</evidence>
<keyword evidence="1" id="KW-0479">Metal-binding</keyword>
<dbReference type="PROSITE" id="PS51379">
    <property type="entry name" value="4FE4S_FER_2"/>
    <property type="match status" value="2"/>
</dbReference>
<feature type="domain" description="4Fe-4S ferredoxin-type" evidence="4">
    <location>
        <begin position="39"/>
        <end position="69"/>
    </location>
</feature>
<gene>
    <name evidence="5" type="ORF">H8S19_09160</name>
</gene>
<dbReference type="InterPro" id="IPR017896">
    <property type="entry name" value="4Fe4S_Fe-S-bd"/>
</dbReference>
<keyword evidence="2" id="KW-0408">Iron</keyword>
<dbReference type="InterPro" id="IPR052977">
    <property type="entry name" value="Polyferredoxin-like_ET"/>
</dbReference>
<dbReference type="EMBL" id="JACOOW010000012">
    <property type="protein sequence ID" value="MBC5657222.1"/>
    <property type="molecule type" value="Genomic_DNA"/>
</dbReference>
<dbReference type="PROSITE" id="PS00198">
    <property type="entry name" value="4FE4S_FER_1"/>
    <property type="match status" value="1"/>
</dbReference>
<evidence type="ECO:0000256" key="1">
    <source>
        <dbReference type="ARBA" id="ARBA00022723"/>
    </source>
</evidence>
<comment type="caution">
    <text evidence="5">The sequence shown here is derived from an EMBL/GenBank/DDBJ whole genome shotgun (WGS) entry which is preliminary data.</text>
</comment>
<dbReference type="Gene3D" id="3.30.70.20">
    <property type="match status" value="1"/>
</dbReference>
<feature type="domain" description="4Fe-4S ferredoxin-type" evidence="4">
    <location>
        <begin position="4"/>
        <end position="33"/>
    </location>
</feature>
<evidence type="ECO:0000313" key="5">
    <source>
        <dbReference type="EMBL" id="MBC5657222.1"/>
    </source>
</evidence>
<evidence type="ECO:0000313" key="6">
    <source>
        <dbReference type="Proteomes" id="UP000653904"/>
    </source>
</evidence>
<evidence type="ECO:0000259" key="4">
    <source>
        <dbReference type="PROSITE" id="PS51379"/>
    </source>
</evidence>
<evidence type="ECO:0000256" key="2">
    <source>
        <dbReference type="ARBA" id="ARBA00023004"/>
    </source>
</evidence>
<dbReference type="GO" id="GO:0051536">
    <property type="term" value="F:iron-sulfur cluster binding"/>
    <property type="evidence" value="ECO:0007669"/>
    <property type="project" value="UniProtKB-KW"/>
</dbReference>
<dbReference type="InterPro" id="IPR007525">
    <property type="entry name" value="FrhB_FdhB_C"/>
</dbReference>
<dbReference type="GO" id="GO:0046872">
    <property type="term" value="F:metal ion binding"/>
    <property type="evidence" value="ECO:0007669"/>
    <property type="project" value="UniProtKB-KW"/>
</dbReference>
<organism evidence="5 6">
    <name type="scientific">Clostridium segne</name>
    <dbReference type="NCBI Taxonomy" id="2763038"/>
    <lineage>
        <taxon>Bacteria</taxon>
        <taxon>Bacillati</taxon>
        <taxon>Bacillota</taxon>
        <taxon>Clostridia</taxon>
        <taxon>Eubacteriales</taxon>
        <taxon>Clostridiaceae</taxon>
        <taxon>Clostridium</taxon>
    </lineage>
</organism>
<dbReference type="PANTHER" id="PTHR43193">
    <property type="match status" value="1"/>
</dbReference>
<dbReference type="Pfam" id="PF12838">
    <property type="entry name" value="Fer4_7"/>
    <property type="match status" value="1"/>
</dbReference>
<dbReference type="InterPro" id="IPR017900">
    <property type="entry name" value="4Fe4S_Fe_S_CS"/>
</dbReference>
<keyword evidence="6" id="KW-1185">Reference proteome</keyword>
<dbReference type="AlphaFoldDB" id="A0AAW3X4Q9"/>
<proteinExistence type="predicted"/>
<keyword evidence="3" id="KW-0411">Iron-sulfur</keyword>
<sequence>MENMQKICENKKCYGCGACCTVCPKDAISLKENETTGHLRPVIDQGKCVDCGLCSKHCPANSEYKYKDNTVTYAAYRTDPEKQNGSSSGGVAAAFYELAIDKNWAIVGTIMDSNFKARMELSCDKQNIEQFKGSKYVQAYPVDALNQVKSVLKEEKNVLFIGTPCECEAARSIAMDNAERLLTVDLICHGVPSYKVLRDYIKWVEVKKKSKIQKISFRSSWGEEMILNDGKKNVWHRRMWWDPYLEAFNSGIINNDACFECPFAREKRCSDLTIGDFWGIGSEAPFHKPNRKVSVIGVNSKRGFDFLNECKSLVLEKRNWSEAVAGNSQLRAPLPKSSQYDLFWEKYYKYGIDAAFKATVYKKVCKRYYKEYPIILLKSIIKKCICWDRKIQ</sequence>
<accession>A0AAW3X4Q9</accession>
<reference evidence="5 6" key="1">
    <citation type="submission" date="2020-08" db="EMBL/GenBank/DDBJ databases">
        <title>Genome public.</title>
        <authorList>
            <person name="Liu C."/>
            <person name="Sun Q."/>
        </authorList>
    </citation>
    <scope>NUCLEOTIDE SEQUENCE [LARGE SCALE GENOMIC DNA]</scope>
    <source>
        <strain evidence="5 6">BX14</strain>
    </source>
</reference>
<dbReference type="PANTHER" id="PTHR43193:SF2">
    <property type="entry name" value="POLYFERREDOXIN PROTEIN FWDF"/>
    <property type="match status" value="1"/>
</dbReference>